<name>A0A8X6TV36_NEPPI</name>
<gene>
    <name evidence="1" type="ORF">NPIL_132271</name>
</gene>
<dbReference type="Proteomes" id="UP000887013">
    <property type="component" value="Unassembled WGS sequence"/>
</dbReference>
<dbReference type="AlphaFoldDB" id="A0A8X6TV36"/>
<evidence type="ECO:0000313" key="1">
    <source>
        <dbReference type="EMBL" id="GFT59682.1"/>
    </source>
</evidence>
<organism evidence="1 2">
    <name type="scientific">Nephila pilipes</name>
    <name type="common">Giant wood spider</name>
    <name type="synonym">Nephila maculata</name>
    <dbReference type="NCBI Taxonomy" id="299642"/>
    <lineage>
        <taxon>Eukaryota</taxon>
        <taxon>Metazoa</taxon>
        <taxon>Ecdysozoa</taxon>
        <taxon>Arthropoda</taxon>
        <taxon>Chelicerata</taxon>
        <taxon>Arachnida</taxon>
        <taxon>Araneae</taxon>
        <taxon>Araneomorphae</taxon>
        <taxon>Entelegynae</taxon>
        <taxon>Araneoidea</taxon>
        <taxon>Nephilidae</taxon>
        <taxon>Nephila</taxon>
    </lineage>
</organism>
<keyword evidence="2" id="KW-1185">Reference proteome</keyword>
<accession>A0A8X6TV36</accession>
<comment type="caution">
    <text evidence="1">The sequence shown here is derived from an EMBL/GenBank/DDBJ whole genome shotgun (WGS) entry which is preliminary data.</text>
</comment>
<protein>
    <submittedName>
        <fullName evidence="1">Uncharacterized protein</fullName>
    </submittedName>
</protein>
<dbReference type="EMBL" id="BMAW01018698">
    <property type="protein sequence ID" value="GFT59682.1"/>
    <property type="molecule type" value="Genomic_DNA"/>
</dbReference>
<proteinExistence type="predicted"/>
<evidence type="ECO:0000313" key="2">
    <source>
        <dbReference type="Proteomes" id="UP000887013"/>
    </source>
</evidence>
<reference evidence="1" key="1">
    <citation type="submission" date="2020-08" db="EMBL/GenBank/DDBJ databases">
        <title>Multicomponent nature underlies the extraordinary mechanical properties of spider dragline silk.</title>
        <authorList>
            <person name="Kono N."/>
            <person name="Nakamura H."/>
            <person name="Mori M."/>
            <person name="Yoshida Y."/>
            <person name="Ohtoshi R."/>
            <person name="Malay A.D."/>
            <person name="Moran D.A.P."/>
            <person name="Tomita M."/>
            <person name="Numata K."/>
            <person name="Arakawa K."/>
        </authorList>
    </citation>
    <scope>NUCLEOTIDE SEQUENCE</scope>
</reference>
<sequence>MPDPSCNFGPKIHPSCRLGSASPRDAQPWERGESCPYCNRTNVIVGWRRHEHAPALSHPSHLSHVSTLVTQAPPHPVWDSIKDERFGAFCQSLFALRHNGCLPSCSFVAVLCVPDKTDALDHVVRQGL</sequence>